<proteinExistence type="inferred from homology"/>
<keyword evidence="5" id="KW-1185">Reference proteome</keyword>
<dbReference type="InterPro" id="IPR005545">
    <property type="entry name" value="YCII"/>
</dbReference>
<feature type="region of interest" description="Disordered" evidence="2">
    <location>
        <begin position="1"/>
        <end position="29"/>
    </location>
</feature>
<evidence type="ECO:0000313" key="5">
    <source>
        <dbReference type="Proteomes" id="UP000234950"/>
    </source>
</evidence>
<reference evidence="4 5" key="1">
    <citation type="submission" date="2017-11" db="EMBL/GenBank/DDBJ databases">
        <title>Comparitive Functional Genomics of Dry Heat Resistant strains isolated from the Viking Spacecraft.</title>
        <authorList>
            <person name="Seuylemezian A."/>
            <person name="Cooper K."/>
            <person name="Vaishampayan P."/>
        </authorList>
    </citation>
    <scope>NUCLEOTIDE SEQUENCE [LARGE SCALE GENOMIC DNA]</scope>
    <source>
        <strain evidence="4 5">V32-6</strain>
    </source>
</reference>
<organism evidence="4 5">
    <name type="scientific">Neobacillus cucumis</name>
    <dbReference type="NCBI Taxonomy" id="1740721"/>
    <lineage>
        <taxon>Bacteria</taxon>
        <taxon>Bacillati</taxon>
        <taxon>Bacillota</taxon>
        <taxon>Bacilli</taxon>
        <taxon>Bacillales</taxon>
        <taxon>Bacillaceae</taxon>
        <taxon>Neobacillus</taxon>
    </lineage>
</organism>
<evidence type="ECO:0000256" key="2">
    <source>
        <dbReference type="SAM" id="MobiDB-lite"/>
    </source>
</evidence>
<evidence type="ECO:0000256" key="1">
    <source>
        <dbReference type="ARBA" id="ARBA00007689"/>
    </source>
</evidence>
<dbReference type="Pfam" id="PF03795">
    <property type="entry name" value="YCII"/>
    <property type="match status" value="1"/>
</dbReference>
<evidence type="ECO:0000313" key="4">
    <source>
        <dbReference type="EMBL" id="PLS03318.1"/>
    </source>
</evidence>
<accession>A0A2N5HCU2</accession>
<gene>
    <name evidence="4" type="ORF">CVD27_15190</name>
</gene>
<dbReference type="OrthoDB" id="6928805at2"/>
<dbReference type="Gene3D" id="3.30.70.1060">
    <property type="entry name" value="Dimeric alpha+beta barrel"/>
    <property type="match status" value="1"/>
</dbReference>
<dbReference type="AlphaFoldDB" id="A0A2N5HCU2"/>
<name>A0A2N5HCU2_9BACI</name>
<feature type="domain" description="YCII-related" evidence="3">
    <location>
        <begin position="29"/>
        <end position="96"/>
    </location>
</feature>
<dbReference type="Proteomes" id="UP000234950">
    <property type="component" value="Unassembled WGS sequence"/>
</dbReference>
<protein>
    <recommendedName>
        <fullName evidence="3">YCII-related domain-containing protein</fullName>
    </recommendedName>
</protein>
<dbReference type="SUPFAM" id="SSF54909">
    <property type="entry name" value="Dimeric alpha+beta barrel"/>
    <property type="match status" value="1"/>
</dbReference>
<comment type="similarity">
    <text evidence="1">Belongs to the YciI family.</text>
</comment>
<evidence type="ECO:0000259" key="3">
    <source>
        <dbReference type="Pfam" id="PF03795"/>
    </source>
</evidence>
<comment type="caution">
    <text evidence="4">The sequence shown here is derived from an EMBL/GenBank/DDBJ whole genome shotgun (WGS) entry which is preliminary data.</text>
</comment>
<dbReference type="RefSeq" id="WP_101648741.1">
    <property type="nucleotide sequence ID" value="NZ_PGVE01000058.1"/>
</dbReference>
<dbReference type="EMBL" id="PGVE01000058">
    <property type="protein sequence ID" value="PLS03318.1"/>
    <property type="molecule type" value="Genomic_DNA"/>
</dbReference>
<sequence length="111" mass="12317">MSNSTASKATAKMHFMLKSTPPRTTFHQDMTGEERDVMLKHIAYWTEKQNQGIALVFGPVLNPSAPHGLAIIEVENEAQVPKLVEEDPAVMAGIMITEFYPMKAVLPKQHA</sequence>
<dbReference type="InterPro" id="IPR011008">
    <property type="entry name" value="Dimeric_a/b-barrel"/>
</dbReference>